<dbReference type="GO" id="GO:0017125">
    <property type="term" value="F:deoxycytidyl transferase activity"/>
    <property type="evidence" value="ECO:0007669"/>
    <property type="project" value="TreeGrafter"/>
</dbReference>
<dbReference type="Gene3D" id="3.40.50.10190">
    <property type="entry name" value="BRCT domain"/>
    <property type="match status" value="1"/>
</dbReference>
<evidence type="ECO:0000256" key="8">
    <source>
        <dbReference type="ARBA" id="ARBA00022634"/>
    </source>
</evidence>
<evidence type="ECO:0000256" key="10">
    <source>
        <dbReference type="ARBA" id="ARBA00022692"/>
    </source>
</evidence>
<dbReference type="Gene3D" id="1.50.40.10">
    <property type="entry name" value="Mitochondrial carrier domain"/>
    <property type="match status" value="1"/>
</dbReference>
<dbReference type="InterPro" id="IPR023395">
    <property type="entry name" value="MCP_dom_sf"/>
</dbReference>
<dbReference type="Pfam" id="PF11799">
    <property type="entry name" value="IMS_C"/>
    <property type="match status" value="1"/>
</dbReference>
<comment type="cofactor">
    <cofactor evidence="1">
        <name>Mg(2+)</name>
        <dbReference type="ChEBI" id="CHEBI:18420"/>
    </cofactor>
</comment>
<evidence type="ECO:0000256" key="9">
    <source>
        <dbReference type="ARBA" id="ARBA00022679"/>
    </source>
</evidence>
<evidence type="ECO:0000256" key="17">
    <source>
        <dbReference type="ARBA" id="ARBA00022989"/>
    </source>
</evidence>
<evidence type="ECO:0000256" key="6">
    <source>
        <dbReference type="ARBA" id="ARBA00020399"/>
    </source>
</evidence>
<dbReference type="InterPro" id="IPR053848">
    <property type="entry name" value="IMS_HHH_1"/>
</dbReference>
<comment type="subcellular location">
    <subcellularLocation>
        <location evidence="3">Mitochondrion inner membrane</location>
        <topology evidence="3">Multi-pass membrane protein</topology>
    </subcellularLocation>
    <subcellularLocation>
        <location evidence="2">Nucleus</location>
    </subcellularLocation>
</comment>
<dbReference type="Gene3D" id="6.10.250.1630">
    <property type="match status" value="1"/>
</dbReference>
<evidence type="ECO:0000256" key="20">
    <source>
        <dbReference type="ARBA" id="ARBA00023136"/>
    </source>
</evidence>
<dbReference type="InterPro" id="IPR001357">
    <property type="entry name" value="BRCT_dom"/>
</dbReference>
<dbReference type="InterPro" id="IPR043128">
    <property type="entry name" value="Rev_trsase/Diguanyl_cyclase"/>
</dbReference>
<evidence type="ECO:0000256" key="5">
    <source>
        <dbReference type="ARBA" id="ARBA00010945"/>
    </source>
</evidence>
<dbReference type="SUPFAM" id="SSF56672">
    <property type="entry name" value="DNA/RNA polymerases"/>
    <property type="match status" value="1"/>
</dbReference>
<proteinExistence type="inferred from homology"/>
<feature type="repeat" description="Solcar" evidence="23">
    <location>
        <begin position="97"/>
        <end position="188"/>
    </location>
</feature>
<dbReference type="InterPro" id="IPR036420">
    <property type="entry name" value="BRCT_dom_sf"/>
</dbReference>
<dbReference type="FunFam" id="3.40.50.10190:FF:000011">
    <property type="entry name" value="DNA repair protein REV1"/>
    <property type="match status" value="1"/>
</dbReference>
<dbReference type="FunFam" id="3.30.1490.100:FF:000001">
    <property type="entry name" value="DNA repair protein REV1"/>
    <property type="match status" value="1"/>
</dbReference>
<comment type="caution">
    <text evidence="27">The sequence shown here is derived from an EMBL/GenBank/DDBJ whole genome shotgun (WGS) entry which is preliminary data.</text>
</comment>
<feature type="compositionally biased region" description="Polar residues" evidence="24">
    <location>
        <begin position="439"/>
        <end position="452"/>
    </location>
</feature>
<keyword evidence="16" id="KW-0460">Magnesium</keyword>
<feature type="region of interest" description="Disordered" evidence="24">
    <location>
        <begin position="1030"/>
        <end position="1061"/>
    </location>
</feature>
<dbReference type="GO" id="GO:0003887">
    <property type="term" value="F:DNA-directed DNA polymerase activity"/>
    <property type="evidence" value="ECO:0007669"/>
    <property type="project" value="InterPro"/>
</dbReference>
<dbReference type="PANTHER" id="PTHR45990">
    <property type="entry name" value="DNA REPAIR PROTEIN REV1"/>
    <property type="match status" value="1"/>
</dbReference>
<dbReference type="Gene3D" id="1.10.150.20">
    <property type="entry name" value="5' to 3' exonuclease, C-terminal subdomain"/>
    <property type="match status" value="1"/>
</dbReference>
<dbReference type="GO" id="GO:0006281">
    <property type="term" value="P:DNA repair"/>
    <property type="evidence" value="ECO:0007669"/>
    <property type="project" value="UniProtKB-KW"/>
</dbReference>
<evidence type="ECO:0000256" key="23">
    <source>
        <dbReference type="PROSITE-ProRule" id="PRU00282"/>
    </source>
</evidence>
<gene>
    <name evidence="27" type="ORF">RF55_6749</name>
</gene>
<keyword evidence="21" id="KW-0234">DNA repair</keyword>
<keyword evidence="10 23" id="KW-0812">Transmembrane</keyword>
<dbReference type="InterPro" id="IPR018108">
    <property type="entry name" value="MCP_transmembrane"/>
</dbReference>
<evidence type="ECO:0000256" key="24">
    <source>
        <dbReference type="SAM" id="MobiDB-lite"/>
    </source>
</evidence>
<evidence type="ECO:0000256" key="13">
    <source>
        <dbReference type="ARBA" id="ARBA00022737"/>
    </source>
</evidence>
<feature type="repeat" description="Solcar" evidence="23">
    <location>
        <begin position="11"/>
        <end position="90"/>
    </location>
</feature>
<evidence type="ECO:0000256" key="18">
    <source>
        <dbReference type="ARBA" id="ARBA00023125"/>
    </source>
</evidence>
<dbReference type="Gene3D" id="3.30.70.270">
    <property type="match status" value="1"/>
</dbReference>
<evidence type="ECO:0000256" key="21">
    <source>
        <dbReference type="ARBA" id="ARBA00023204"/>
    </source>
</evidence>
<evidence type="ECO:0000256" key="2">
    <source>
        <dbReference type="ARBA" id="ARBA00004123"/>
    </source>
</evidence>
<reference evidence="27 28" key="1">
    <citation type="submission" date="2015-04" db="EMBL/GenBank/DDBJ databases">
        <title>Lasius niger genome sequencing.</title>
        <authorList>
            <person name="Konorov E.A."/>
            <person name="Nikitin M.A."/>
            <person name="Kirill M.V."/>
            <person name="Chang P."/>
        </authorList>
    </citation>
    <scope>NUCLEOTIDE SEQUENCE [LARGE SCALE GENOMIC DNA]</scope>
    <source>
        <tissue evidence="27">Whole</tissue>
    </source>
</reference>
<keyword evidence="12" id="KW-0479">Metal-binding</keyword>
<keyword evidence="19" id="KW-0496">Mitochondrion</keyword>
<dbReference type="SUPFAM" id="SSF100879">
    <property type="entry name" value="Lesion bypass DNA polymerase (Y-family), little finger domain"/>
    <property type="match status" value="1"/>
</dbReference>
<evidence type="ECO:0000259" key="25">
    <source>
        <dbReference type="PROSITE" id="PS50172"/>
    </source>
</evidence>
<keyword evidence="15" id="KW-0999">Mitochondrion inner membrane</keyword>
<keyword evidence="11" id="KW-0548">Nucleotidyltransferase</keyword>
<feature type="domain" description="UmuC" evidence="26">
    <location>
        <begin position="538"/>
        <end position="734"/>
    </location>
</feature>
<comment type="similarity">
    <text evidence="4">Belongs to the mitochondrial carrier (TC 2.A.29) family.</text>
</comment>
<feature type="region of interest" description="Disordered" evidence="24">
    <location>
        <begin position="427"/>
        <end position="452"/>
    </location>
</feature>
<dbReference type="STRING" id="67767.A0A0J7KS11"/>
<dbReference type="PROSITE" id="PS50172">
    <property type="entry name" value="BRCT"/>
    <property type="match status" value="1"/>
</dbReference>
<name>A0A0J7KS11_LASNI</name>
<dbReference type="InterPro" id="IPR036775">
    <property type="entry name" value="DNA_pol_Y-fam_lit_finger_sf"/>
</dbReference>
<dbReference type="GO" id="GO:0046872">
    <property type="term" value="F:metal ion binding"/>
    <property type="evidence" value="ECO:0007669"/>
    <property type="project" value="UniProtKB-KW"/>
</dbReference>
<feature type="domain" description="BRCT" evidence="25">
    <location>
        <begin position="274"/>
        <end position="365"/>
    </location>
</feature>
<dbReference type="GO" id="GO:0005634">
    <property type="term" value="C:nucleus"/>
    <property type="evidence" value="ECO:0007669"/>
    <property type="project" value="UniProtKB-SubCell"/>
</dbReference>
<dbReference type="GO" id="GO:0070987">
    <property type="term" value="P:error-free translesion synthesis"/>
    <property type="evidence" value="ECO:0007669"/>
    <property type="project" value="TreeGrafter"/>
</dbReference>
<organism evidence="27 28">
    <name type="scientific">Lasius niger</name>
    <name type="common">Black garden ant</name>
    <dbReference type="NCBI Taxonomy" id="67767"/>
    <lineage>
        <taxon>Eukaryota</taxon>
        <taxon>Metazoa</taxon>
        <taxon>Ecdysozoa</taxon>
        <taxon>Arthropoda</taxon>
        <taxon>Hexapoda</taxon>
        <taxon>Insecta</taxon>
        <taxon>Pterygota</taxon>
        <taxon>Neoptera</taxon>
        <taxon>Endopterygota</taxon>
        <taxon>Hymenoptera</taxon>
        <taxon>Apocrita</taxon>
        <taxon>Aculeata</taxon>
        <taxon>Formicoidea</taxon>
        <taxon>Formicidae</taxon>
        <taxon>Formicinae</taxon>
        <taxon>Lasius</taxon>
        <taxon>Lasius</taxon>
    </lineage>
</organism>
<dbReference type="CDD" id="cd17719">
    <property type="entry name" value="BRCT_Rev1"/>
    <property type="match status" value="1"/>
</dbReference>
<dbReference type="Proteomes" id="UP000036403">
    <property type="component" value="Unassembled WGS sequence"/>
</dbReference>
<evidence type="ECO:0000256" key="22">
    <source>
        <dbReference type="ARBA" id="ARBA00023242"/>
    </source>
</evidence>
<keyword evidence="28" id="KW-1185">Reference proteome</keyword>
<evidence type="ECO:0000256" key="15">
    <source>
        <dbReference type="ARBA" id="ARBA00022792"/>
    </source>
</evidence>
<dbReference type="PROSITE" id="PS50173">
    <property type="entry name" value="UMUC"/>
    <property type="match status" value="1"/>
</dbReference>
<evidence type="ECO:0000256" key="7">
    <source>
        <dbReference type="ARBA" id="ARBA00022448"/>
    </source>
</evidence>
<dbReference type="Gene3D" id="3.30.1490.100">
    <property type="entry name" value="DNA polymerase, Y-family, little finger domain"/>
    <property type="match status" value="1"/>
</dbReference>
<protein>
    <recommendedName>
        <fullName evidence="6">DNA repair protein REV1</fullName>
    </recommendedName>
</protein>
<dbReference type="PROSITE" id="PS50920">
    <property type="entry name" value="SOLCAR"/>
    <property type="match status" value="2"/>
</dbReference>
<dbReference type="GO" id="GO:0005743">
    <property type="term" value="C:mitochondrial inner membrane"/>
    <property type="evidence" value="ECO:0007669"/>
    <property type="project" value="UniProtKB-SubCell"/>
</dbReference>
<evidence type="ECO:0000313" key="27">
    <source>
        <dbReference type="EMBL" id="KMQ93172.1"/>
    </source>
</evidence>
<dbReference type="Pfam" id="PF00153">
    <property type="entry name" value="Mito_carr"/>
    <property type="match status" value="3"/>
</dbReference>
<dbReference type="InterPro" id="IPR017961">
    <property type="entry name" value="DNA_pol_Y-fam_little_finger"/>
</dbReference>
<keyword evidence="9" id="KW-0808">Transferase</keyword>
<dbReference type="GO" id="GO:0003684">
    <property type="term" value="F:damaged DNA binding"/>
    <property type="evidence" value="ECO:0007669"/>
    <property type="project" value="InterPro"/>
</dbReference>
<dbReference type="Pfam" id="PF00817">
    <property type="entry name" value="IMS"/>
    <property type="match status" value="1"/>
</dbReference>
<keyword evidence="7" id="KW-0813">Transport</keyword>
<evidence type="ECO:0000256" key="4">
    <source>
        <dbReference type="ARBA" id="ARBA00006375"/>
    </source>
</evidence>
<keyword evidence="8" id="KW-0237">DNA synthesis</keyword>
<sequence length="1180" mass="131767">MSSQKTVPNSIKFLIGGTSGMAATCFVQPLDLIKNRMQLSGTKTSTITVTSSILKNEGVLALYSGLSAGLMRQATYTTTRLGIYTWLIEIASKDAQPSFIVKALLGMAAGCVGAFVGTPAEVALIRMTADGRLPIADRRNYKNVFDALFRIIKEEGLFTLWRGAIPTMGRAMVVNAAQLASYSQAKQALLDTGYFEENIVLHFASSMISGLVTTAASMPVDIAKTRIQNMKTINGKPEFTGAIDVLTKVGGYMAAKKAKLEEQFRNTANKEFKESSKLFEGIAIFVNGYTDPTSDELRRLMMIHGGLYHHYMRPKITTHVIASNLPYSKIMLYRKSQNPIPICKPQWITDSIAAGKVLNFQNYLLYSNSTNVQPRLAQIGYKLNSKKIKVDTSSVVHDEQDTEQSKASEIMINNETDISNRNISKHNAINDASKHDTISTRQPSNTRTNAQSTRDAEFLSAFYNNSRLHYIATMGTTFKDYVNELRDKSDGVFSGLERLKELKKGRGASTSADCESDPEDETICFTDNKVEHKRESVIMHIDMDCFFVSVGIRNRPELRDLPVAVTHAKGNTFSANYDGKEEFGSLSEVASCSYAARKAGVKNGMFLGEAMKLCPNLKTIQYDFEGYKEVSYILYDTVASYTLDIEAVSCDEMYADCTRILEASGLSPLEFATIIRNEIKRKTDCPVSTGFGNNRLQARLATRKAKPDNQFYLSNQNAETYIRTLNTRDLPGVGGTTTHKLRKMNVRTCEDLQKISLSVLQKEFGKKTGEQLHKMCRGLDDTRLNLEHIRKSVSAEVNYGIRFRNNDDAVDFLSKLSTEVCDRLTAVRAKGRCITLKLMIRAEDAPRETAKFMGHGPCNYITKSKNLIAAVDDISIIRKEVISIWSQLHLTPEDMRGIGIQISRLEICKTKQNKGNLINFFSKTASKLQANCDQMSGNDDKNRCDLNFTEKSKLDSSKVSLTVESSLGTKNIFDAKVNNLPTTESSNVHTKSECVEIPCNIQTESTTAETEDKKLHNCKANENITKAKDLSGRSSKKPIQRQTSQENFFRHTKPSSGRSSKYEIPRMQDIDMSVLIELPEDIRNEIFDEYKRNKRQQSQVAAHISDPVNKVSGDEESSNIQDCSQIDPDVLSALMKNDLHPDVQRDVQIYCNMKREANRVNLKETNENGDNEQLQGASTT</sequence>
<dbReference type="SUPFAM" id="SSF52113">
    <property type="entry name" value="BRCT domain"/>
    <property type="match status" value="1"/>
</dbReference>
<keyword evidence="13" id="KW-0677">Repeat</keyword>
<dbReference type="InterPro" id="IPR043502">
    <property type="entry name" value="DNA/RNA_pol_sf"/>
</dbReference>
<dbReference type="InterPro" id="IPR001126">
    <property type="entry name" value="UmuC"/>
</dbReference>
<keyword evidence="18" id="KW-0238">DNA-binding</keyword>
<evidence type="ECO:0000256" key="12">
    <source>
        <dbReference type="ARBA" id="ARBA00022723"/>
    </source>
</evidence>
<dbReference type="PANTHER" id="PTHR45990:SF1">
    <property type="entry name" value="DNA REPAIR PROTEIN REV1"/>
    <property type="match status" value="1"/>
</dbReference>
<dbReference type="SUPFAM" id="SSF103506">
    <property type="entry name" value="Mitochondrial carrier"/>
    <property type="match status" value="1"/>
</dbReference>
<comment type="similarity">
    <text evidence="5">Belongs to the DNA polymerase type-Y family.</text>
</comment>
<keyword evidence="22" id="KW-0539">Nucleus</keyword>
<dbReference type="PaxDb" id="67767-A0A0J7KS11"/>
<evidence type="ECO:0000256" key="14">
    <source>
        <dbReference type="ARBA" id="ARBA00022763"/>
    </source>
</evidence>
<dbReference type="CDD" id="cd01701">
    <property type="entry name" value="PolY_Rev1"/>
    <property type="match status" value="1"/>
</dbReference>
<keyword evidence="17" id="KW-1133">Transmembrane helix</keyword>
<evidence type="ECO:0000256" key="1">
    <source>
        <dbReference type="ARBA" id="ARBA00001946"/>
    </source>
</evidence>
<accession>A0A0J7KS11</accession>
<keyword evidence="20 23" id="KW-0472">Membrane</keyword>
<evidence type="ECO:0000259" key="26">
    <source>
        <dbReference type="PROSITE" id="PS50173"/>
    </source>
</evidence>
<evidence type="ECO:0000313" key="28">
    <source>
        <dbReference type="Proteomes" id="UP000036403"/>
    </source>
</evidence>
<dbReference type="OrthoDB" id="427711at2759"/>
<evidence type="ECO:0000256" key="3">
    <source>
        <dbReference type="ARBA" id="ARBA00004448"/>
    </source>
</evidence>
<evidence type="ECO:0000256" key="16">
    <source>
        <dbReference type="ARBA" id="ARBA00022842"/>
    </source>
</evidence>
<dbReference type="Gene3D" id="3.40.1170.60">
    <property type="match status" value="1"/>
</dbReference>
<dbReference type="Pfam" id="PF00533">
    <property type="entry name" value="BRCT"/>
    <property type="match status" value="1"/>
</dbReference>
<dbReference type="GO" id="GO:0042276">
    <property type="term" value="P:error-prone translesion synthesis"/>
    <property type="evidence" value="ECO:0007669"/>
    <property type="project" value="TreeGrafter"/>
</dbReference>
<evidence type="ECO:0000256" key="11">
    <source>
        <dbReference type="ARBA" id="ARBA00022695"/>
    </source>
</evidence>
<evidence type="ECO:0000256" key="19">
    <source>
        <dbReference type="ARBA" id="ARBA00023128"/>
    </source>
</evidence>
<dbReference type="EMBL" id="LBMM01003755">
    <property type="protein sequence ID" value="KMQ93172.1"/>
    <property type="molecule type" value="Genomic_DNA"/>
</dbReference>
<dbReference type="SMART" id="SM00292">
    <property type="entry name" value="BRCT"/>
    <property type="match status" value="1"/>
</dbReference>
<dbReference type="FunFam" id="1.50.40.10:FF:000009">
    <property type="entry name" value="Mitochondrial 2-oxoglutarate/malate carrier protein"/>
    <property type="match status" value="1"/>
</dbReference>
<keyword evidence="14" id="KW-0227">DNA damage</keyword>
<dbReference type="Pfam" id="PF21999">
    <property type="entry name" value="IMS_HHH_1"/>
    <property type="match status" value="1"/>
</dbReference>
<dbReference type="AlphaFoldDB" id="A0A0J7KS11"/>